<keyword evidence="3" id="KW-1185">Reference proteome</keyword>
<dbReference type="RefSeq" id="WP_144992549.1">
    <property type="nucleotide sequence ID" value="NZ_CP036281.1"/>
</dbReference>
<evidence type="ECO:0000313" key="2">
    <source>
        <dbReference type="EMBL" id="QDU78634.1"/>
    </source>
</evidence>
<dbReference type="PANTHER" id="PTHR35841:SF1">
    <property type="entry name" value="PHOSPHONATES-BINDING PERIPLASMIC PROTEIN"/>
    <property type="match status" value="1"/>
</dbReference>
<evidence type="ECO:0000313" key="3">
    <source>
        <dbReference type="Proteomes" id="UP000317178"/>
    </source>
</evidence>
<proteinExistence type="predicted"/>
<evidence type="ECO:0000256" key="1">
    <source>
        <dbReference type="SAM" id="SignalP"/>
    </source>
</evidence>
<name>A0A518CHI7_9PLAN</name>
<dbReference type="AlphaFoldDB" id="A0A518CHI7"/>
<sequence length="293" mass="31603" precursor="true">MQRLLNAGLVLCGLMFLLPLHSSAAETEKQPLNLIVMDPLAAPLACDCVKGYAQRKYEKLAEHLETELDRPVNVSWGASLEIALKEKTVAGADLIIGKDSVVRYDSAKAKIDVQPVACLAGKDGGVTQSGLIVVRAKDAAQSVGDLKGYRLFFGPKENEEKYAAPMKLLQAANVTLPEKIETYPACSDAATALLELDKDIQAAAVISSYAEPLLEGCGSVKKGDLRVVGESESVPFVTAFVNQELSTAEQDQIKQALFDMIDHPELLRSLETSIGFLEIEEQQAVLGSSKKKE</sequence>
<dbReference type="KEGG" id="plon:Pla110_03380"/>
<protein>
    <submittedName>
        <fullName evidence="2">ABC transporter, phosphonate, periplasmic substrate-binding protein</fullName>
    </submittedName>
</protein>
<dbReference type="Proteomes" id="UP000317178">
    <property type="component" value="Chromosome"/>
</dbReference>
<gene>
    <name evidence="2" type="ORF">Pla110_03380</name>
</gene>
<dbReference type="SUPFAM" id="SSF53850">
    <property type="entry name" value="Periplasmic binding protein-like II"/>
    <property type="match status" value="1"/>
</dbReference>
<dbReference type="PANTHER" id="PTHR35841">
    <property type="entry name" value="PHOSPHONATES-BINDING PERIPLASMIC PROTEIN"/>
    <property type="match status" value="1"/>
</dbReference>
<dbReference type="OrthoDB" id="264530at2"/>
<accession>A0A518CHI7</accession>
<dbReference type="Gene3D" id="3.40.190.10">
    <property type="entry name" value="Periplasmic binding protein-like II"/>
    <property type="match status" value="2"/>
</dbReference>
<keyword evidence="1" id="KW-0732">Signal</keyword>
<feature type="signal peptide" evidence="1">
    <location>
        <begin position="1"/>
        <end position="24"/>
    </location>
</feature>
<dbReference type="Pfam" id="PF12974">
    <property type="entry name" value="Phosphonate-bd"/>
    <property type="match status" value="1"/>
</dbReference>
<reference evidence="2 3" key="1">
    <citation type="submission" date="2019-02" db="EMBL/GenBank/DDBJ databases">
        <title>Deep-cultivation of Planctomycetes and their phenomic and genomic characterization uncovers novel biology.</title>
        <authorList>
            <person name="Wiegand S."/>
            <person name="Jogler M."/>
            <person name="Boedeker C."/>
            <person name="Pinto D."/>
            <person name="Vollmers J."/>
            <person name="Rivas-Marin E."/>
            <person name="Kohn T."/>
            <person name="Peeters S.H."/>
            <person name="Heuer A."/>
            <person name="Rast P."/>
            <person name="Oberbeckmann S."/>
            <person name="Bunk B."/>
            <person name="Jeske O."/>
            <person name="Meyerdierks A."/>
            <person name="Storesund J.E."/>
            <person name="Kallscheuer N."/>
            <person name="Luecker S."/>
            <person name="Lage O.M."/>
            <person name="Pohl T."/>
            <person name="Merkel B.J."/>
            <person name="Hornburger P."/>
            <person name="Mueller R.-W."/>
            <person name="Bruemmer F."/>
            <person name="Labrenz M."/>
            <person name="Spormann A.M."/>
            <person name="Op den Camp H."/>
            <person name="Overmann J."/>
            <person name="Amann R."/>
            <person name="Jetten M.S.M."/>
            <person name="Mascher T."/>
            <person name="Medema M.H."/>
            <person name="Devos D.P."/>
            <person name="Kaster A.-K."/>
            <person name="Ovreas L."/>
            <person name="Rohde M."/>
            <person name="Galperin M.Y."/>
            <person name="Jogler C."/>
        </authorList>
    </citation>
    <scope>NUCLEOTIDE SEQUENCE [LARGE SCALE GENOMIC DNA]</scope>
    <source>
        <strain evidence="2 3">Pla110</strain>
    </source>
</reference>
<dbReference type="EMBL" id="CP036281">
    <property type="protein sequence ID" value="QDU78634.1"/>
    <property type="molecule type" value="Genomic_DNA"/>
</dbReference>
<feature type="chain" id="PRO_5021749252" evidence="1">
    <location>
        <begin position="25"/>
        <end position="293"/>
    </location>
</feature>
<organism evidence="2 3">
    <name type="scientific">Polystyrenella longa</name>
    <dbReference type="NCBI Taxonomy" id="2528007"/>
    <lineage>
        <taxon>Bacteria</taxon>
        <taxon>Pseudomonadati</taxon>
        <taxon>Planctomycetota</taxon>
        <taxon>Planctomycetia</taxon>
        <taxon>Planctomycetales</taxon>
        <taxon>Planctomycetaceae</taxon>
        <taxon>Polystyrenella</taxon>
    </lineage>
</organism>